<dbReference type="EMBL" id="CAMXCT010000314">
    <property type="protein sequence ID" value="CAI3977018.1"/>
    <property type="molecule type" value="Genomic_DNA"/>
</dbReference>
<dbReference type="Proteomes" id="UP001152797">
    <property type="component" value="Unassembled WGS sequence"/>
</dbReference>
<dbReference type="EMBL" id="CAMXCT030000314">
    <property type="protein sequence ID" value="CAL4764330.1"/>
    <property type="molecule type" value="Genomic_DNA"/>
</dbReference>
<reference evidence="1" key="1">
    <citation type="submission" date="2022-10" db="EMBL/GenBank/DDBJ databases">
        <authorList>
            <person name="Chen Y."/>
            <person name="Dougan E. K."/>
            <person name="Chan C."/>
            <person name="Rhodes N."/>
            <person name="Thang M."/>
        </authorList>
    </citation>
    <scope>NUCLEOTIDE SEQUENCE</scope>
</reference>
<dbReference type="AlphaFoldDB" id="A0A9P1BR83"/>
<keyword evidence="3" id="KW-1185">Reference proteome</keyword>
<protein>
    <submittedName>
        <fullName evidence="1">Uncharacterized protein</fullName>
    </submittedName>
</protein>
<proteinExistence type="predicted"/>
<name>A0A9P1BR83_9DINO</name>
<comment type="caution">
    <text evidence="1">The sequence shown here is derived from an EMBL/GenBank/DDBJ whole genome shotgun (WGS) entry which is preliminary data.</text>
</comment>
<evidence type="ECO:0000313" key="3">
    <source>
        <dbReference type="Proteomes" id="UP001152797"/>
    </source>
</evidence>
<dbReference type="EMBL" id="CAMXCT020000314">
    <property type="protein sequence ID" value="CAL1130393.1"/>
    <property type="molecule type" value="Genomic_DNA"/>
</dbReference>
<evidence type="ECO:0000313" key="1">
    <source>
        <dbReference type="EMBL" id="CAI3977018.1"/>
    </source>
</evidence>
<accession>A0A9P1BR83</accession>
<sequence length="215" mass="23142">MKAVRSVLQTLAQLVTEKPASGYSRVCRDSQLLVRQLNVVAAISHDVLFLCPSHRLGPGLISVGEVESSFVRCLVAFNGVQLADDEALQQDLTSSSAMRAMRSVDCLYCLLPPLQVSRGGPSCGVLACIGGGLDATGEVHFVVLSHTSDAGEWSVLWHVPVEAHRAEGVKTILLQIYQFNAPQTLTSDQTWTPMKRLASVMEQAPEETPVAEDAA</sequence>
<reference evidence="2" key="2">
    <citation type="submission" date="2024-04" db="EMBL/GenBank/DDBJ databases">
        <authorList>
            <person name="Chen Y."/>
            <person name="Shah S."/>
            <person name="Dougan E. K."/>
            <person name="Thang M."/>
            <person name="Chan C."/>
        </authorList>
    </citation>
    <scope>NUCLEOTIDE SEQUENCE [LARGE SCALE GENOMIC DNA]</scope>
</reference>
<organism evidence="1">
    <name type="scientific">Cladocopium goreaui</name>
    <dbReference type="NCBI Taxonomy" id="2562237"/>
    <lineage>
        <taxon>Eukaryota</taxon>
        <taxon>Sar</taxon>
        <taxon>Alveolata</taxon>
        <taxon>Dinophyceae</taxon>
        <taxon>Suessiales</taxon>
        <taxon>Symbiodiniaceae</taxon>
        <taxon>Cladocopium</taxon>
    </lineage>
</organism>
<gene>
    <name evidence="1" type="ORF">C1SCF055_LOCUS5197</name>
</gene>
<evidence type="ECO:0000313" key="2">
    <source>
        <dbReference type="EMBL" id="CAL1130393.1"/>
    </source>
</evidence>